<evidence type="ECO:0000256" key="5">
    <source>
        <dbReference type="ARBA" id="ARBA00022989"/>
    </source>
</evidence>
<dbReference type="PANTHER" id="PTHR45826:SF2">
    <property type="entry name" value="AMINO ACID TRANSPORTER"/>
    <property type="match status" value="1"/>
</dbReference>
<dbReference type="EMBL" id="DF967972">
    <property type="protein sequence ID" value="GAP15819.1"/>
    <property type="molecule type" value="Genomic_DNA"/>
</dbReference>
<feature type="transmembrane region" description="Helical" evidence="7">
    <location>
        <begin position="252"/>
        <end position="274"/>
    </location>
</feature>
<gene>
    <name evidence="8" type="ORF">LARV_03612</name>
</gene>
<keyword evidence="2" id="KW-0813">Transport</keyword>
<keyword evidence="6 7" id="KW-0472">Membrane</keyword>
<organism evidence="8">
    <name type="scientific">Longilinea arvoryzae</name>
    <dbReference type="NCBI Taxonomy" id="360412"/>
    <lineage>
        <taxon>Bacteria</taxon>
        <taxon>Bacillati</taxon>
        <taxon>Chloroflexota</taxon>
        <taxon>Anaerolineae</taxon>
        <taxon>Anaerolineales</taxon>
        <taxon>Anaerolineaceae</taxon>
        <taxon>Longilinea</taxon>
    </lineage>
</organism>
<evidence type="ECO:0000256" key="4">
    <source>
        <dbReference type="ARBA" id="ARBA00022692"/>
    </source>
</evidence>
<dbReference type="OrthoDB" id="92719at2"/>
<dbReference type="Pfam" id="PF13520">
    <property type="entry name" value="AA_permease_2"/>
    <property type="match status" value="2"/>
</dbReference>
<feature type="transmembrane region" description="Helical" evidence="7">
    <location>
        <begin position="345"/>
        <end position="366"/>
    </location>
</feature>
<dbReference type="STRING" id="360412.LARV_03612"/>
<evidence type="ECO:0000256" key="1">
    <source>
        <dbReference type="ARBA" id="ARBA00004651"/>
    </source>
</evidence>
<evidence type="ECO:0000256" key="6">
    <source>
        <dbReference type="ARBA" id="ARBA00023136"/>
    </source>
</evidence>
<feature type="transmembrane region" description="Helical" evidence="7">
    <location>
        <begin position="426"/>
        <end position="445"/>
    </location>
</feature>
<evidence type="ECO:0000256" key="7">
    <source>
        <dbReference type="SAM" id="Phobius"/>
    </source>
</evidence>
<dbReference type="RefSeq" id="WP_075074965.1">
    <property type="nucleotide sequence ID" value="NZ_DF967972.1"/>
</dbReference>
<feature type="transmembrane region" description="Helical" evidence="7">
    <location>
        <begin position="215"/>
        <end position="231"/>
    </location>
</feature>
<feature type="transmembrane region" description="Helical" evidence="7">
    <location>
        <begin position="137"/>
        <end position="163"/>
    </location>
</feature>
<dbReference type="InterPro" id="IPR044566">
    <property type="entry name" value="RMV1-like"/>
</dbReference>
<evidence type="ECO:0000313" key="8">
    <source>
        <dbReference type="EMBL" id="GAP15819.1"/>
    </source>
</evidence>
<feature type="transmembrane region" description="Helical" evidence="7">
    <location>
        <begin position="21"/>
        <end position="40"/>
    </location>
</feature>
<reference evidence="8" key="1">
    <citation type="submission" date="2015-07" db="EMBL/GenBank/DDBJ databases">
        <title>Draft Genome Sequences of Anaerolinea thermolimosa IMO-1, Bellilinea caldifistulae GOMI-1, Leptolinea tardivitalis YMTK-2, Levilinea saccharolytica KIBI-1,Longilinea arvoryzae KOME-1, Previously Described as Members of the Anaerolineaceae (Chloroflexi).</title>
        <authorList>
            <person name="Sekiguchi Y."/>
            <person name="Ohashi A."/>
            <person name="Matsuura N."/>
            <person name="Tourlousse M.D."/>
        </authorList>
    </citation>
    <scope>NUCLEOTIDE SEQUENCE [LARGE SCALE GENOMIC DNA]</scope>
    <source>
        <strain evidence="8">KOME-1</strain>
    </source>
</reference>
<dbReference type="GO" id="GO:0022857">
    <property type="term" value="F:transmembrane transporter activity"/>
    <property type="evidence" value="ECO:0007669"/>
    <property type="project" value="InterPro"/>
</dbReference>
<dbReference type="AlphaFoldDB" id="A0A0S7BNY6"/>
<feature type="transmembrane region" description="Helical" evidence="7">
    <location>
        <begin position="52"/>
        <end position="73"/>
    </location>
</feature>
<dbReference type="GO" id="GO:0005886">
    <property type="term" value="C:plasma membrane"/>
    <property type="evidence" value="ECO:0007669"/>
    <property type="project" value="UniProtKB-SubCell"/>
</dbReference>
<proteinExistence type="predicted"/>
<evidence type="ECO:0000256" key="2">
    <source>
        <dbReference type="ARBA" id="ARBA00022448"/>
    </source>
</evidence>
<name>A0A0S7BNY6_9CHLR</name>
<feature type="transmembrane region" description="Helical" evidence="7">
    <location>
        <begin position="175"/>
        <end position="195"/>
    </location>
</feature>
<dbReference type="PIRSF" id="PIRSF006060">
    <property type="entry name" value="AA_transporter"/>
    <property type="match status" value="1"/>
</dbReference>
<keyword evidence="3" id="KW-1003">Cell membrane</keyword>
<dbReference type="Gene3D" id="1.20.1740.10">
    <property type="entry name" value="Amino acid/polyamine transporter I"/>
    <property type="match status" value="1"/>
</dbReference>
<evidence type="ECO:0000256" key="3">
    <source>
        <dbReference type="ARBA" id="ARBA00022475"/>
    </source>
</evidence>
<protein>
    <submittedName>
        <fullName evidence="8">Amino acid transporters</fullName>
    </submittedName>
</protein>
<feature type="transmembrane region" description="Helical" evidence="7">
    <location>
        <begin position="487"/>
        <end position="506"/>
    </location>
</feature>
<keyword evidence="4 7" id="KW-0812">Transmembrane</keyword>
<comment type="subcellular location">
    <subcellularLocation>
        <location evidence="1">Cell membrane</location>
        <topology evidence="1">Multi-pass membrane protein</topology>
    </subcellularLocation>
</comment>
<keyword evidence="5 7" id="KW-1133">Transmembrane helix</keyword>
<feature type="transmembrane region" description="Helical" evidence="7">
    <location>
        <begin position="399"/>
        <end position="420"/>
    </location>
</feature>
<dbReference type="PANTHER" id="PTHR45826">
    <property type="entry name" value="POLYAMINE TRANSPORTER PUT1"/>
    <property type="match status" value="1"/>
</dbReference>
<keyword evidence="9" id="KW-1185">Reference proteome</keyword>
<sequence>MAEVAVKGKAIRSEAKKLKRELTLLPLFGLIYFTVCGGSFGAEPMVGYSGPLFTLVLFVLTPILFSIPNMLMVREMSSMMPVEGGYYHWVKQAFGPFVGFMAGWMNWVVSWVDVSIYPVLGAYYLGFFIPALRTGATIGGVFVPAWVLSWIVALILIWSISYLNVRGARLAGMTANWLGIVMLIPLVLMSIVGFYNWIKGGVTVSLPFLPEGENLMGALSTGLFIAMWNFMGWELPTAAGDEIVKPKRTYPLAMVLVLVAAIATYSIPTVAGLYGGAGEDGRYLLWGIEENDEGAGIGPAMAEYGVDAARLQEWGVDPTSSVGWEFPDIAHVIGTKATGDPNSPLARFLGISVSFAAILSMIGLFIGNGLGGTRVPFAMAEDGMMPSFMVKVHPKYGTPWVSILFCGLIFSIFSLNAFAFLVVVDVFLNMLVLLAEFIALWVLRFKKPDLPRNRVPGGYVGLTLITLAPAFIITLAIVSQISEEGFSSIWMALAAMAVGALVYLPIRKYVKKGIPDVDPYKLEPETD</sequence>
<dbReference type="Proteomes" id="UP000055060">
    <property type="component" value="Unassembled WGS sequence"/>
</dbReference>
<evidence type="ECO:0000313" key="9">
    <source>
        <dbReference type="Proteomes" id="UP000055060"/>
    </source>
</evidence>
<feature type="transmembrane region" description="Helical" evidence="7">
    <location>
        <begin position="457"/>
        <end position="481"/>
    </location>
</feature>
<accession>A0A0S7BNY6</accession>
<dbReference type="InterPro" id="IPR002293">
    <property type="entry name" value="AA/rel_permease1"/>
</dbReference>